<evidence type="ECO:0000313" key="3">
    <source>
        <dbReference type="Proteomes" id="UP000807342"/>
    </source>
</evidence>
<evidence type="ECO:0000256" key="1">
    <source>
        <dbReference type="SAM" id="SignalP"/>
    </source>
</evidence>
<name>A0A9P5WX30_9AGAR</name>
<feature type="signal peptide" evidence="1">
    <location>
        <begin position="1"/>
        <end position="20"/>
    </location>
</feature>
<dbReference type="OrthoDB" id="4760524at2759"/>
<feature type="chain" id="PRO_5040179920" evidence="1">
    <location>
        <begin position="21"/>
        <end position="314"/>
    </location>
</feature>
<organism evidence="2 3">
    <name type="scientific">Macrolepiota fuliginosa MF-IS2</name>
    <dbReference type="NCBI Taxonomy" id="1400762"/>
    <lineage>
        <taxon>Eukaryota</taxon>
        <taxon>Fungi</taxon>
        <taxon>Dikarya</taxon>
        <taxon>Basidiomycota</taxon>
        <taxon>Agaricomycotina</taxon>
        <taxon>Agaricomycetes</taxon>
        <taxon>Agaricomycetidae</taxon>
        <taxon>Agaricales</taxon>
        <taxon>Agaricineae</taxon>
        <taxon>Agaricaceae</taxon>
        <taxon>Macrolepiota</taxon>
    </lineage>
</organism>
<gene>
    <name evidence="2" type="ORF">P691DRAFT_768670</name>
</gene>
<protein>
    <submittedName>
        <fullName evidence="2">Uncharacterized protein</fullName>
    </submittedName>
</protein>
<evidence type="ECO:0000313" key="2">
    <source>
        <dbReference type="EMBL" id="KAF9439875.1"/>
    </source>
</evidence>
<accession>A0A9P5WX30</accession>
<dbReference type="Proteomes" id="UP000807342">
    <property type="component" value="Unassembled WGS sequence"/>
</dbReference>
<keyword evidence="1" id="KW-0732">Signal</keyword>
<comment type="caution">
    <text evidence="2">The sequence shown here is derived from an EMBL/GenBank/DDBJ whole genome shotgun (WGS) entry which is preliminary data.</text>
</comment>
<dbReference type="AlphaFoldDB" id="A0A9P5WX30"/>
<sequence>MQRIPPNILLTVLLFMCALAPEFGTNRQSVLFMSNLLGLSELAFKTVCSQLSAVVHFQDQDGLPPTHTADTSRPFQHANREVVNQLWDFITTHLGGSISFYHKSFYDFLVDPSRSGPFHVLSSGMRNAMFKRCVELHLKYQESYCFQGSGERNLCVRLPDVFLSVLNTELVLAPDVPDSAFSLSYPYINELINSSLKAYMIVSAHRMCLALFTFSNVDLRLLQQFQHADFRKHLYIDSTLHPPGEISSMRVWRYRGLIKFISGTRLFQHLSHDVRLFLPEFEGVSQFYVVIRDLVIKPFKDDQATTTGRDHTDL</sequence>
<keyword evidence="3" id="KW-1185">Reference proteome</keyword>
<dbReference type="EMBL" id="MU153218">
    <property type="protein sequence ID" value="KAF9439875.1"/>
    <property type="molecule type" value="Genomic_DNA"/>
</dbReference>
<proteinExistence type="predicted"/>
<reference evidence="2" key="1">
    <citation type="submission" date="2020-11" db="EMBL/GenBank/DDBJ databases">
        <authorList>
            <consortium name="DOE Joint Genome Institute"/>
            <person name="Ahrendt S."/>
            <person name="Riley R."/>
            <person name="Andreopoulos W."/>
            <person name="Labutti K."/>
            <person name="Pangilinan J."/>
            <person name="Ruiz-Duenas F.J."/>
            <person name="Barrasa J.M."/>
            <person name="Sanchez-Garcia M."/>
            <person name="Camarero S."/>
            <person name="Miyauchi S."/>
            <person name="Serrano A."/>
            <person name="Linde D."/>
            <person name="Babiker R."/>
            <person name="Drula E."/>
            <person name="Ayuso-Fernandez I."/>
            <person name="Pacheco R."/>
            <person name="Padilla G."/>
            <person name="Ferreira P."/>
            <person name="Barriuso J."/>
            <person name="Kellner H."/>
            <person name="Castanera R."/>
            <person name="Alfaro M."/>
            <person name="Ramirez L."/>
            <person name="Pisabarro A.G."/>
            <person name="Kuo A."/>
            <person name="Tritt A."/>
            <person name="Lipzen A."/>
            <person name="He G."/>
            <person name="Yan M."/>
            <person name="Ng V."/>
            <person name="Cullen D."/>
            <person name="Martin F."/>
            <person name="Rosso M.-N."/>
            <person name="Henrissat B."/>
            <person name="Hibbett D."/>
            <person name="Martinez A.T."/>
            <person name="Grigoriev I.V."/>
        </authorList>
    </citation>
    <scope>NUCLEOTIDE SEQUENCE</scope>
    <source>
        <strain evidence="2">MF-IS2</strain>
    </source>
</reference>